<dbReference type="PANTHER" id="PTHR12592">
    <property type="entry name" value="ATP-DEPENDENT (S)-NAD(P)H-HYDRATE DEHYDRATASE FAMILY MEMBER"/>
    <property type="match status" value="1"/>
</dbReference>
<evidence type="ECO:0000313" key="9">
    <source>
        <dbReference type="EMBL" id="GMA95777.1"/>
    </source>
</evidence>
<comment type="similarity">
    <text evidence="6">Belongs to the NnrD/CARKD family.</text>
</comment>
<keyword evidence="4 6" id="KW-0520">NAD</keyword>
<dbReference type="Proteomes" id="UP001157034">
    <property type="component" value="Unassembled WGS sequence"/>
</dbReference>
<keyword evidence="1 6" id="KW-0547">Nucleotide-binding</keyword>
<dbReference type="InterPro" id="IPR029056">
    <property type="entry name" value="Ribokinase-like"/>
</dbReference>
<sequence>MSGDATRVTPELLRNWPLPEGGDSKYSRGQVVVAGGALRSAGAVMLAGTAALRAGAGRLTLAVGASVATAVGTAVPESGIVPLPETRNGSVAGGALSAAADDIRSADALLFGPGLDDLRTTRAQLDELPGMLGERTAVVLDAFALGCLPDADETIEALRGRLVLTPNPAEAGILLGTEVDGTGAEDLDRAAREIADRFGAVVSCQNRVAEPGGRAWRITAGGPGLGTSGSGDVLAGAVAGLAARGADLARAAVWGTALHAAAGDRLAARIGPLGYLAHELADELPGLLVRFGEGRPAREP</sequence>
<dbReference type="CDD" id="cd01171">
    <property type="entry name" value="YXKO-related"/>
    <property type="match status" value="1"/>
</dbReference>
<feature type="binding site" evidence="6">
    <location>
        <position position="114"/>
    </location>
    <ligand>
        <name>(6S)-NADPHX</name>
        <dbReference type="ChEBI" id="CHEBI:64076"/>
    </ligand>
</feature>
<dbReference type="PROSITE" id="PS51383">
    <property type="entry name" value="YJEF_C_3"/>
    <property type="match status" value="1"/>
</dbReference>
<keyword evidence="3 6" id="KW-0521">NADP</keyword>
<keyword evidence="2 6" id="KW-0067">ATP-binding</keyword>
<dbReference type="HAMAP" id="MF_01965">
    <property type="entry name" value="NADHX_dehydratase"/>
    <property type="match status" value="1"/>
</dbReference>
<keyword evidence="10" id="KW-1185">Reference proteome</keyword>
<reference evidence="10" key="1">
    <citation type="journal article" date="2019" name="Int. J. Syst. Evol. Microbiol.">
        <title>The Global Catalogue of Microorganisms (GCM) 10K type strain sequencing project: providing services to taxonomists for standard genome sequencing and annotation.</title>
        <authorList>
            <consortium name="The Broad Institute Genomics Platform"/>
            <consortium name="The Broad Institute Genome Sequencing Center for Infectious Disease"/>
            <person name="Wu L."/>
            <person name="Ma J."/>
        </authorList>
    </citation>
    <scope>NUCLEOTIDE SEQUENCE [LARGE SCALE GENOMIC DNA]</scope>
    <source>
        <strain evidence="10">NBRC 108894</strain>
    </source>
</reference>
<evidence type="ECO:0000313" key="10">
    <source>
        <dbReference type="Proteomes" id="UP001157034"/>
    </source>
</evidence>
<evidence type="ECO:0000256" key="6">
    <source>
        <dbReference type="HAMAP-Rule" id="MF_01965"/>
    </source>
</evidence>
<feature type="domain" description="YjeF C-terminal" evidence="8">
    <location>
        <begin position="8"/>
        <end position="291"/>
    </location>
</feature>
<evidence type="ECO:0000259" key="8">
    <source>
        <dbReference type="PROSITE" id="PS51383"/>
    </source>
</evidence>
<feature type="binding site" evidence="6">
    <location>
        <position position="232"/>
    </location>
    <ligand>
        <name>(6S)-NADPHX</name>
        <dbReference type="ChEBI" id="CHEBI:64076"/>
    </ligand>
</feature>
<name>A0ABQ6KAH5_9MICO</name>
<dbReference type="EC" id="4.2.1.136" evidence="6"/>
<evidence type="ECO:0000256" key="5">
    <source>
        <dbReference type="ARBA" id="ARBA00023239"/>
    </source>
</evidence>
<comment type="caution">
    <text evidence="6">Lacks conserved residue(s) required for the propagation of feature annotation.</text>
</comment>
<comment type="catalytic activity">
    <reaction evidence="6">
        <text>(6S)-NADPHX + ADP = AMP + phosphate + NADPH + H(+)</text>
        <dbReference type="Rhea" id="RHEA:32235"/>
        <dbReference type="ChEBI" id="CHEBI:15378"/>
        <dbReference type="ChEBI" id="CHEBI:43474"/>
        <dbReference type="ChEBI" id="CHEBI:57783"/>
        <dbReference type="ChEBI" id="CHEBI:64076"/>
        <dbReference type="ChEBI" id="CHEBI:456215"/>
        <dbReference type="ChEBI" id="CHEBI:456216"/>
        <dbReference type="EC" id="4.2.1.136"/>
    </reaction>
</comment>
<comment type="catalytic activity">
    <reaction evidence="6">
        <text>(6S)-NADHX + ADP = AMP + phosphate + NADH + H(+)</text>
        <dbReference type="Rhea" id="RHEA:32223"/>
        <dbReference type="ChEBI" id="CHEBI:15378"/>
        <dbReference type="ChEBI" id="CHEBI:43474"/>
        <dbReference type="ChEBI" id="CHEBI:57945"/>
        <dbReference type="ChEBI" id="CHEBI:64074"/>
        <dbReference type="ChEBI" id="CHEBI:456215"/>
        <dbReference type="ChEBI" id="CHEBI:456216"/>
        <dbReference type="EC" id="4.2.1.136"/>
    </reaction>
</comment>
<evidence type="ECO:0000256" key="2">
    <source>
        <dbReference type="ARBA" id="ARBA00022840"/>
    </source>
</evidence>
<dbReference type="Pfam" id="PF01256">
    <property type="entry name" value="Carb_kinase"/>
    <property type="match status" value="1"/>
</dbReference>
<accession>A0ABQ6KAH5</accession>
<feature type="binding site" evidence="6">
    <location>
        <position position="231"/>
    </location>
    <ligand>
        <name>AMP</name>
        <dbReference type="ChEBI" id="CHEBI:456215"/>
    </ligand>
</feature>
<evidence type="ECO:0000256" key="1">
    <source>
        <dbReference type="ARBA" id="ARBA00022741"/>
    </source>
</evidence>
<comment type="subunit">
    <text evidence="6">Homotetramer.</text>
</comment>
<proteinExistence type="inferred from homology"/>
<dbReference type="RefSeq" id="WP_284254490.1">
    <property type="nucleotide sequence ID" value="NZ_BAAAQO010000001.1"/>
</dbReference>
<evidence type="ECO:0000256" key="7">
    <source>
        <dbReference type="SAM" id="MobiDB-lite"/>
    </source>
</evidence>
<dbReference type="SUPFAM" id="SSF53613">
    <property type="entry name" value="Ribokinase-like"/>
    <property type="match status" value="1"/>
</dbReference>
<evidence type="ECO:0000256" key="4">
    <source>
        <dbReference type="ARBA" id="ARBA00023027"/>
    </source>
</evidence>
<comment type="caution">
    <text evidence="9">The sequence shown here is derived from an EMBL/GenBank/DDBJ whole genome shotgun (WGS) entry which is preliminary data.</text>
</comment>
<feature type="binding site" evidence="6">
    <location>
        <position position="43"/>
    </location>
    <ligand>
        <name>(6S)-NADPHX</name>
        <dbReference type="ChEBI" id="CHEBI:64076"/>
    </ligand>
</feature>
<dbReference type="PANTHER" id="PTHR12592:SF0">
    <property type="entry name" value="ATP-DEPENDENT (S)-NAD(P)H-HYDRATE DEHYDRATASE"/>
    <property type="match status" value="1"/>
</dbReference>
<dbReference type="EMBL" id="BSVB01000001">
    <property type="protein sequence ID" value="GMA95777.1"/>
    <property type="molecule type" value="Genomic_DNA"/>
</dbReference>
<feature type="region of interest" description="Disordered" evidence="7">
    <location>
        <begin position="1"/>
        <end position="20"/>
    </location>
</feature>
<protein>
    <recommendedName>
        <fullName evidence="6">ADP-dependent (S)-NAD(P)H-hydrate dehydratase</fullName>
        <ecNumber evidence="6">4.2.1.136</ecNumber>
    </recommendedName>
    <alternativeName>
        <fullName evidence="6">ADP-dependent NAD(P)HX dehydratase</fullName>
    </alternativeName>
</protein>
<evidence type="ECO:0000256" key="3">
    <source>
        <dbReference type="ARBA" id="ARBA00022857"/>
    </source>
</evidence>
<dbReference type="Gene3D" id="3.40.1190.20">
    <property type="match status" value="1"/>
</dbReference>
<comment type="function">
    <text evidence="6">Catalyzes the dehydration of the S-form of NAD(P)HX at the expense of ADP, which is converted to AMP. Together with NAD(P)HX epimerase, which catalyzes the epimerization of the S- and R-forms, the enzyme allows the repair of both epimers of NAD(P)HX, a damaged form of NAD(P)H that is a result of enzymatic or heat-dependent hydration.</text>
</comment>
<gene>
    <name evidence="6 9" type="primary">nnrD</name>
    <name evidence="9" type="ORF">GCM10025881_26010</name>
</gene>
<comment type="cofactor">
    <cofactor evidence="6">
        <name>Mg(2+)</name>
        <dbReference type="ChEBI" id="CHEBI:18420"/>
    </cofactor>
</comment>
<keyword evidence="5 6" id="KW-0456">Lyase</keyword>
<dbReference type="InterPro" id="IPR000631">
    <property type="entry name" value="CARKD"/>
</dbReference>
<organism evidence="9 10">
    <name type="scientific">Pseudolysinimonas kribbensis</name>
    <dbReference type="NCBI Taxonomy" id="433641"/>
    <lineage>
        <taxon>Bacteria</taxon>
        <taxon>Bacillati</taxon>
        <taxon>Actinomycetota</taxon>
        <taxon>Actinomycetes</taxon>
        <taxon>Micrococcales</taxon>
        <taxon>Microbacteriaceae</taxon>
        <taxon>Pseudolysinimonas</taxon>
    </lineage>
</organism>